<dbReference type="InterPro" id="IPR050922">
    <property type="entry name" value="LytR/CpsA/Psr_CW_biosynth"/>
</dbReference>
<dbReference type="InterPro" id="IPR004474">
    <property type="entry name" value="LytR_CpsA_psr"/>
</dbReference>
<evidence type="ECO:0000259" key="4">
    <source>
        <dbReference type="Pfam" id="PF03816"/>
    </source>
</evidence>
<dbReference type="Proteomes" id="UP000712713">
    <property type="component" value="Unassembled WGS sequence"/>
</dbReference>
<feature type="compositionally biased region" description="Pro residues" evidence="2">
    <location>
        <begin position="32"/>
        <end position="56"/>
    </location>
</feature>
<dbReference type="Pfam" id="PF03816">
    <property type="entry name" value="LytR_cpsA_psr"/>
    <property type="match status" value="1"/>
</dbReference>
<feature type="region of interest" description="Disordered" evidence="2">
    <location>
        <begin position="1"/>
        <end position="60"/>
    </location>
</feature>
<evidence type="ECO:0000313" key="6">
    <source>
        <dbReference type="Proteomes" id="UP000712713"/>
    </source>
</evidence>
<dbReference type="NCBIfam" id="TIGR00350">
    <property type="entry name" value="lytR_cpsA_psr"/>
    <property type="match status" value="1"/>
</dbReference>
<sequence length="377" mass="40620">MARSDDLEWLYRDEPEVEPTRVLSTQEAPEPQYAPPPPPPRGTRVQSPPPPAPPQPTRRRRRRHPFLRFVGTLLVLWLVFLIGTPLYAWFVGTRVESAPSGERPAAQPGKTVLLVGSDARDNLSAEDRARLGTGSTEGRRTDTMMLMHTPAEGKPVLLSLPRDSYVSIPGHKKNKLNAAYAFGGAPLLVQTVEANTGIRVDGYLEVGFLGVVDVVDALGGVEVCPQFDIDDRDSHLKLSKGCQTVDGVTALGYVRMRKGDPKGDLGRVERQRETIGAISKKAASPMTVLNPVRYWQLNMAASKSLARGDDTGLGTMVAVAQGFLSTVTGSGLSLTVPISDDNAQTGAGSSVIWHEAKSQEVFGAIASGNTTALESYR</sequence>
<dbReference type="Gene3D" id="3.40.630.190">
    <property type="entry name" value="LCP protein"/>
    <property type="match status" value="1"/>
</dbReference>
<comment type="similarity">
    <text evidence="1">Belongs to the LytR/CpsA/Psr (LCP) family.</text>
</comment>
<proteinExistence type="inferred from homology"/>
<feature type="transmembrane region" description="Helical" evidence="3">
    <location>
        <begin position="66"/>
        <end position="90"/>
    </location>
</feature>
<feature type="compositionally biased region" description="Basic and acidic residues" evidence="2">
    <location>
        <begin position="1"/>
        <end position="14"/>
    </location>
</feature>
<evidence type="ECO:0000256" key="3">
    <source>
        <dbReference type="SAM" id="Phobius"/>
    </source>
</evidence>
<organism evidence="5 6">
    <name type="scientific">Tessaracoccus flavescens</name>
    <dbReference type="NCBI Taxonomy" id="399497"/>
    <lineage>
        <taxon>Bacteria</taxon>
        <taxon>Bacillati</taxon>
        <taxon>Actinomycetota</taxon>
        <taxon>Actinomycetes</taxon>
        <taxon>Propionibacteriales</taxon>
        <taxon>Propionibacteriaceae</taxon>
        <taxon>Tessaracoccus</taxon>
    </lineage>
</organism>
<dbReference type="PANTHER" id="PTHR33392:SF6">
    <property type="entry name" value="POLYISOPRENYL-TEICHOIC ACID--PEPTIDOGLYCAN TEICHOIC ACID TRANSFERASE TAGU"/>
    <property type="match status" value="1"/>
</dbReference>
<name>A0A921ENM1_9ACTN</name>
<reference evidence="5" key="1">
    <citation type="journal article" date="2021" name="PeerJ">
        <title>Extensive microbial diversity within the chicken gut microbiome revealed by metagenomics and culture.</title>
        <authorList>
            <person name="Gilroy R."/>
            <person name="Ravi A."/>
            <person name="Getino M."/>
            <person name="Pursley I."/>
            <person name="Horton D.L."/>
            <person name="Alikhan N.F."/>
            <person name="Baker D."/>
            <person name="Gharbi K."/>
            <person name="Hall N."/>
            <person name="Watson M."/>
            <person name="Adriaenssens E.M."/>
            <person name="Foster-Nyarko E."/>
            <person name="Jarju S."/>
            <person name="Secka A."/>
            <person name="Antonio M."/>
            <person name="Oren A."/>
            <person name="Chaudhuri R.R."/>
            <person name="La Ragione R."/>
            <person name="Hildebrand F."/>
            <person name="Pallen M.J."/>
        </authorList>
    </citation>
    <scope>NUCLEOTIDE SEQUENCE</scope>
    <source>
        <strain evidence="5">ChiGjej3B3-7470</strain>
    </source>
</reference>
<keyword evidence="3" id="KW-0812">Transmembrane</keyword>
<dbReference type="AlphaFoldDB" id="A0A921ENM1"/>
<comment type="caution">
    <text evidence="5">The sequence shown here is derived from an EMBL/GenBank/DDBJ whole genome shotgun (WGS) entry which is preliminary data.</text>
</comment>
<protein>
    <submittedName>
        <fullName evidence="5">LCP family protein</fullName>
    </submittedName>
</protein>
<evidence type="ECO:0000256" key="2">
    <source>
        <dbReference type="SAM" id="MobiDB-lite"/>
    </source>
</evidence>
<keyword evidence="3" id="KW-1133">Transmembrane helix</keyword>
<evidence type="ECO:0000256" key="1">
    <source>
        <dbReference type="ARBA" id="ARBA00006068"/>
    </source>
</evidence>
<evidence type="ECO:0000313" key="5">
    <source>
        <dbReference type="EMBL" id="HJE51539.1"/>
    </source>
</evidence>
<feature type="domain" description="Cell envelope-related transcriptional attenuator" evidence="4">
    <location>
        <begin position="140"/>
        <end position="283"/>
    </location>
</feature>
<keyword evidence="3" id="KW-0472">Membrane</keyword>
<reference evidence="5" key="2">
    <citation type="submission" date="2021-09" db="EMBL/GenBank/DDBJ databases">
        <authorList>
            <person name="Gilroy R."/>
        </authorList>
    </citation>
    <scope>NUCLEOTIDE SEQUENCE</scope>
    <source>
        <strain evidence="5">ChiGjej3B3-7470</strain>
    </source>
</reference>
<dbReference type="EMBL" id="DYZF01000155">
    <property type="protein sequence ID" value="HJE51539.1"/>
    <property type="molecule type" value="Genomic_DNA"/>
</dbReference>
<accession>A0A921ENM1</accession>
<dbReference type="PANTHER" id="PTHR33392">
    <property type="entry name" value="POLYISOPRENYL-TEICHOIC ACID--PEPTIDOGLYCAN TEICHOIC ACID TRANSFERASE TAGU"/>
    <property type="match status" value="1"/>
</dbReference>
<gene>
    <name evidence="5" type="ORF">K8V15_06120</name>
</gene>